<keyword evidence="2" id="KW-1185">Reference proteome</keyword>
<sequence>MFRSALQDLQLDQRILPCPARRSGPSIGVTRHYRTLEDIQKRGQWKHAKSMQRCEKAARLGQSRAFLQPHLRERGQAANVVYRTCCSEMARGILSCGMGKPLPQFRSRSFFGLQLHWACCLGERLQRLRV</sequence>
<name>A0ABN9WLR0_9DINO</name>
<organism evidence="1 2">
    <name type="scientific">Prorocentrum cordatum</name>
    <dbReference type="NCBI Taxonomy" id="2364126"/>
    <lineage>
        <taxon>Eukaryota</taxon>
        <taxon>Sar</taxon>
        <taxon>Alveolata</taxon>
        <taxon>Dinophyceae</taxon>
        <taxon>Prorocentrales</taxon>
        <taxon>Prorocentraceae</taxon>
        <taxon>Prorocentrum</taxon>
    </lineage>
</organism>
<protein>
    <submittedName>
        <fullName evidence="1">Uncharacterized protein</fullName>
    </submittedName>
</protein>
<gene>
    <name evidence="1" type="ORF">PCOR1329_LOCUS68125</name>
</gene>
<comment type="caution">
    <text evidence="1">The sequence shown here is derived from an EMBL/GenBank/DDBJ whole genome shotgun (WGS) entry which is preliminary data.</text>
</comment>
<evidence type="ECO:0000313" key="2">
    <source>
        <dbReference type="Proteomes" id="UP001189429"/>
    </source>
</evidence>
<reference evidence="1" key="1">
    <citation type="submission" date="2023-10" db="EMBL/GenBank/DDBJ databases">
        <authorList>
            <person name="Chen Y."/>
            <person name="Shah S."/>
            <person name="Dougan E. K."/>
            <person name="Thang M."/>
            <person name="Chan C."/>
        </authorList>
    </citation>
    <scope>NUCLEOTIDE SEQUENCE [LARGE SCALE GENOMIC DNA]</scope>
</reference>
<proteinExistence type="predicted"/>
<dbReference type="Proteomes" id="UP001189429">
    <property type="component" value="Unassembled WGS sequence"/>
</dbReference>
<dbReference type="EMBL" id="CAUYUJ010018866">
    <property type="protein sequence ID" value="CAK0886901.1"/>
    <property type="molecule type" value="Genomic_DNA"/>
</dbReference>
<accession>A0ABN9WLR0</accession>
<evidence type="ECO:0000313" key="1">
    <source>
        <dbReference type="EMBL" id="CAK0886901.1"/>
    </source>
</evidence>